<evidence type="ECO:0000313" key="1">
    <source>
        <dbReference type="EMBL" id="AST91395.1"/>
    </source>
</evidence>
<organism evidence="1 2">
    <name type="scientific">Sutcliffiella cohnii</name>
    <dbReference type="NCBI Taxonomy" id="33932"/>
    <lineage>
        <taxon>Bacteria</taxon>
        <taxon>Bacillati</taxon>
        <taxon>Bacillota</taxon>
        <taxon>Bacilli</taxon>
        <taxon>Bacillales</taxon>
        <taxon>Bacillaceae</taxon>
        <taxon>Sutcliffiella</taxon>
    </lineage>
</organism>
<proteinExistence type="predicted"/>
<dbReference type="EMBL" id="CP018866">
    <property type="protein sequence ID" value="AST91395.1"/>
    <property type="molecule type" value="Genomic_DNA"/>
</dbReference>
<evidence type="ECO:0000313" key="2">
    <source>
        <dbReference type="Proteomes" id="UP000215224"/>
    </source>
</evidence>
<dbReference type="AlphaFoldDB" id="A0A223KPF3"/>
<keyword evidence="2" id="KW-1185">Reference proteome</keyword>
<reference evidence="1 2" key="1">
    <citation type="submission" date="2016-12" db="EMBL/GenBank/DDBJ databases">
        <title>The whole genome sequencing and assembly of Bacillus cohnii DSM 6307T strain.</title>
        <authorList>
            <person name="Lee Y.-J."/>
            <person name="Yi H."/>
            <person name="Bahn Y.-S."/>
            <person name="Kim J.F."/>
            <person name="Lee D.-W."/>
        </authorList>
    </citation>
    <scope>NUCLEOTIDE SEQUENCE [LARGE SCALE GENOMIC DNA]</scope>
    <source>
        <strain evidence="1 2">DSM 6307</strain>
    </source>
</reference>
<sequence length="133" mass="15647">MWKFLNHSNNIHNLTMKNLEMGMKKIGLSASFAADIVSSLQSRFNSQGEEAFQEWLANLHFKLPEEFQDEQIAKQLYIKHQSIIESEVKKLEEETKLGWEIQTEDIEHLHNQARKTQLVIRHRLTEVVMDLTD</sequence>
<dbReference type="Proteomes" id="UP000215224">
    <property type="component" value="Chromosome"/>
</dbReference>
<protein>
    <submittedName>
        <fullName evidence="1">Uncharacterized protein</fullName>
    </submittedName>
</protein>
<name>A0A223KPF3_9BACI</name>
<dbReference type="KEGG" id="bcoh:BC6307_08930"/>
<gene>
    <name evidence="1" type="ORF">BC6307_08930</name>
</gene>
<accession>A0A223KPF3</accession>
<dbReference type="RefSeq" id="WP_066420168.1">
    <property type="nucleotide sequence ID" value="NZ_CP018866.1"/>
</dbReference>